<keyword evidence="6" id="KW-1185">Reference proteome</keyword>
<dbReference type="PROSITE" id="PS50977">
    <property type="entry name" value="HTH_TETR_2"/>
    <property type="match status" value="1"/>
</dbReference>
<dbReference type="PANTHER" id="PTHR30328:SF54">
    <property type="entry name" value="HTH-TYPE TRANSCRIPTIONAL REPRESSOR SCO4008"/>
    <property type="match status" value="1"/>
</dbReference>
<feature type="region of interest" description="Disordered" evidence="3">
    <location>
        <begin position="121"/>
        <end position="145"/>
    </location>
</feature>
<evidence type="ECO:0000256" key="3">
    <source>
        <dbReference type="SAM" id="MobiDB-lite"/>
    </source>
</evidence>
<gene>
    <name evidence="5" type="ORF">F4554_000223</name>
</gene>
<name>A0A852Z5T4_9ACTN</name>
<accession>A0A852Z5T4</accession>
<feature type="DNA-binding region" description="H-T-H motif" evidence="2">
    <location>
        <begin position="41"/>
        <end position="60"/>
    </location>
</feature>
<dbReference type="Pfam" id="PF00440">
    <property type="entry name" value="TetR_N"/>
    <property type="match status" value="1"/>
</dbReference>
<evidence type="ECO:0000259" key="4">
    <source>
        <dbReference type="PROSITE" id="PS50977"/>
    </source>
</evidence>
<dbReference type="RefSeq" id="WP_179785629.1">
    <property type="nucleotide sequence ID" value="NZ_BAAARR010000012.1"/>
</dbReference>
<evidence type="ECO:0000256" key="2">
    <source>
        <dbReference type="PROSITE-ProRule" id="PRU00335"/>
    </source>
</evidence>
<protein>
    <submittedName>
        <fullName evidence="5">AcrR family transcriptional regulator</fullName>
    </submittedName>
</protein>
<dbReference type="SUPFAM" id="SSF46689">
    <property type="entry name" value="Homeodomain-like"/>
    <property type="match status" value="1"/>
</dbReference>
<dbReference type="GO" id="GO:0003677">
    <property type="term" value="F:DNA binding"/>
    <property type="evidence" value="ECO:0007669"/>
    <property type="project" value="UniProtKB-UniRule"/>
</dbReference>
<dbReference type="PRINTS" id="PR00455">
    <property type="entry name" value="HTHTETR"/>
</dbReference>
<dbReference type="InterPro" id="IPR001647">
    <property type="entry name" value="HTH_TetR"/>
</dbReference>
<proteinExistence type="predicted"/>
<sequence>MAGTRRTPPKATRQRDPERSRDRILEAALTEFAAKGYAGARVNEIADRAGVNKQLISYYFGGKAGLYDALVGRWQEVEGELLAVQADLSLAELTSGYVARRPQERDFARLLAWQGLTTAATEARSQAEPDDGETARAAEHRTTRMPAAVAEIERRQQAGELAADIDPRAFLLAFMAAANAVTTLPQMAQAIFGTDPDTEEFAEAYADQLARMIRRLADPDR</sequence>
<evidence type="ECO:0000313" key="5">
    <source>
        <dbReference type="EMBL" id="NYH87585.1"/>
    </source>
</evidence>
<dbReference type="Proteomes" id="UP000579605">
    <property type="component" value="Unassembled WGS sequence"/>
</dbReference>
<feature type="domain" description="HTH tetR-type" evidence="4">
    <location>
        <begin position="18"/>
        <end position="78"/>
    </location>
</feature>
<dbReference type="InterPro" id="IPR050109">
    <property type="entry name" value="HTH-type_TetR-like_transc_reg"/>
</dbReference>
<reference evidence="5 6" key="1">
    <citation type="submission" date="2020-07" db="EMBL/GenBank/DDBJ databases">
        <title>Sequencing the genomes of 1000 actinobacteria strains.</title>
        <authorList>
            <person name="Klenk H.-P."/>
        </authorList>
    </citation>
    <scope>NUCLEOTIDE SEQUENCE [LARGE SCALE GENOMIC DNA]</scope>
    <source>
        <strain evidence="5 6">DSM 18448</strain>
    </source>
</reference>
<dbReference type="InterPro" id="IPR036271">
    <property type="entry name" value="Tet_transcr_reg_TetR-rel_C_sf"/>
</dbReference>
<dbReference type="InterPro" id="IPR009057">
    <property type="entry name" value="Homeodomain-like_sf"/>
</dbReference>
<feature type="compositionally biased region" description="Basic and acidic residues" evidence="3">
    <location>
        <begin position="133"/>
        <end position="142"/>
    </location>
</feature>
<comment type="caution">
    <text evidence="5">The sequence shown here is derived from an EMBL/GenBank/DDBJ whole genome shotgun (WGS) entry which is preliminary data.</text>
</comment>
<dbReference type="Gene3D" id="1.10.357.10">
    <property type="entry name" value="Tetracycline Repressor, domain 2"/>
    <property type="match status" value="1"/>
</dbReference>
<evidence type="ECO:0000256" key="1">
    <source>
        <dbReference type="ARBA" id="ARBA00023125"/>
    </source>
</evidence>
<dbReference type="PANTHER" id="PTHR30328">
    <property type="entry name" value="TRANSCRIPTIONAL REPRESSOR"/>
    <property type="match status" value="1"/>
</dbReference>
<organism evidence="5 6">
    <name type="scientific">Actinopolymorpha rutila</name>
    <dbReference type="NCBI Taxonomy" id="446787"/>
    <lineage>
        <taxon>Bacteria</taxon>
        <taxon>Bacillati</taxon>
        <taxon>Actinomycetota</taxon>
        <taxon>Actinomycetes</taxon>
        <taxon>Propionibacteriales</taxon>
        <taxon>Actinopolymorphaceae</taxon>
        <taxon>Actinopolymorpha</taxon>
    </lineage>
</organism>
<feature type="region of interest" description="Disordered" evidence="3">
    <location>
        <begin position="1"/>
        <end position="20"/>
    </location>
</feature>
<evidence type="ECO:0000313" key="6">
    <source>
        <dbReference type="Proteomes" id="UP000579605"/>
    </source>
</evidence>
<dbReference type="EMBL" id="JACBZH010000001">
    <property type="protein sequence ID" value="NYH87585.1"/>
    <property type="molecule type" value="Genomic_DNA"/>
</dbReference>
<dbReference type="SUPFAM" id="SSF48498">
    <property type="entry name" value="Tetracyclin repressor-like, C-terminal domain"/>
    <property type="match status" value="1"/>
</dbReference>
<keyword evidence="1 2" id="KW-0238">DNA-binding</keyword>
<dbReference type="AlphaFoldDB" id="A0A852Z5T4"/>
<dbReference type="GO" id="GO:0006355">
    <property type="term" value="P:regulation of DNA-templated transcription"/>
    <property type="evidence" value="ECO:0007669"/>
    <property type="project" value="UniProtKB-ARBA"/>
</dbReference>